<keyword evidence="2" id="KW-0378">Hydrolase</keyword>
<evidence type="ECO:0000313" key="2">
    <source>
        <dbReference type="EMBL" id="SEH07189.1"/>
    </source>
</evidence>
<sequence length="120" mass="13529">MHTITETLTGIVNRVTYHNPDTGWSVLRVQPFNAPQQQETVTVHQTKVFAGATMEFRGSWTIDHKYGRQFKATEAIEKRPATTAAIEKYLGSGLIKGVGPKTAKKIVKHFQDETLEIFEK</sequence>
<dbReference type="InterPro" id="IPR055446">
    <property type="entry name" value="RecD2_N_OB"/>
</dbReference>
<keyword evidence="3" id="KW-1185">Reference proteome</keyword>
<proteinExistence type="predicted"/>
<evidence type="ECO:0000313" key="3">
    <source>
        <dbReference type="Proteomes" id="UP000236724"/>
    </source>
</evidence>
<keyword evidence="2" id="KW-0067">ATP-binding</keyword>
<keyword evidence="2" id="KW-0547">Nucleotide-binding</keyword>
<dbReference type="AlphaFoldDB" id="A0A1H6FCY8"/>
<dbReference type="Pfam" id="PF23139">
    <property type="entry name" value="OB_YrrC"/>
    <property type="match status" value="1"/>
</dbReference>
<accession>A0A1H6FCY8</accession>
<dbReference type="GO" id="GO:0003678">
    <property type="term" value="F:DNA helicase activity"/>
    <property type="evidence" value="ECO:0007669"/>
    <property type="project" value="UniProtKB-EC"/>
</dbReference>
<reference evidence="2 3" key="1">
    <citation type="submission" date="2016-10" db="EMBL/GenBank/DDBJ databases">
        <authorList>
            <person name="de Groot N.N."/>
        </authorList>
    </citation>
    <scope>NUCLEOTIDE SEQUENCE [LARGE SCALE GENOMIC DNA]</scope>
    <source>
        <strain evidence="2">MBHS1</strain>
    </source>
</reference>
<dbReference type="EC" id="3.6.4.12" evidence="2"/>
<name>A0A1H6FCY8_9GAMM</name>
<feature type="domain" description="ATP-dependent RecD2 DNA helicase OB-fold" evidence="1">
    <location>
        <begin position="6"/>
        <end position="80"/>
    </location>
</feature>
<dbReference type="GO" id="GO:0016787">
    <property type="term" value="F:hydrolase activity"/>
    <property type="evidence" value="ECO:0007669"/>
    <property type="project" value="UniProtKB-KW"/>
</dbReference>
<protein>
    <submittedName>
        <fullName evidence="2">ATP-dependent RecD-like DNA helicase</fullName>
        <ecNumber evidence="2">3.6.4.12</ecNumber>
    </submittedName>
</protein>
<dbReference type="RefSeq" id="WP_286019428.1">
    <property type="nucleotide sequence ID" value="NZ_FMSV02000526.1"/>
</dbReference>
<organism evidence="2 3">
    <name type="scientific">Candidatus Venteria ishoeyi</name>
    <dbReference type="NCBI Taxonomy" id="1899563"/>
    <lineage>
        <taxon>Bacteria</taxon>
        <taxon>Pseudomonadati</taxon>
        <taxon>Pseudomonadota</taxon>
        <taxon>Gammaproteobacteria</taxon>
        <taxon>Thiotrichales</taxon>
        <taxon>Thiotrichaceae</taxon>
        <taxon>Venteria</taxon>
    </lineage>
</organism>
<keyword evidence="2" id="KW-0347">Helicase</keyword>
<gene>
    <name evidence="2" type="primary">recD2_2</name>
    <name evidence="2" type="ORF">MBHS_03063</name>
</gene>
<dbReference type="Proteomes" id="UP000236724">
    <property type="component" value="Unassembled WGS sequence"/>
</dbReference>
<evidence type="ECO:0000259" key="1">
    <source>
        <dbReference type="Pfam" id="PF23139"/>
    </source>
</evidence>
<dbReference type="EMBL" id="FMSV02000526">
    <property type="protein sequence ID" value="SEH07189.1"/>
    <property type="molecule type" value="Genomic_DNA"/>
</dbReference>